<dbReference type="Proteomes" id="UP000027161">
    <property type="component" value="Unassembled WGS sequence"/>
</dbReference>
<dbReference type="PROSITE" id="PS50005">
    <property type="entry name" value="TPR"/>
    <property type="match status" value="1"/>
</dbReference>
<reference evidence="2 3" key="1">
    <citation type="submission" date="2014-02" db="EMBL/GenBank/DDBJ databases">
        <title>Draft genome sequence of Rickettsia buchneri sp. nov. ISO7T.</title>
        <authorList>
            <person name="Felsheim R.F."/>
            <person name="Kurtti T.J."/>
            <person name="Munderloh U.G."/>
        </authorList>
    </citation>
    <scope>NUCLEOTIDE SEQUENCE [LARGE SCALE GENOMIC DNA]</scope>
    <source>
        <strain evidence="2 3">ISO7</strain>
    </source>
</reference>
<dbReference type="InterPro" id="IPR011990">
    <property type="entry name" value="TPR-like_helical_dom_sf"/>
</dbReference>
<dbReference type="PANTHER" id="PTHR19959">
    <property type="entry name" value="KINESIN LIGHT CHAIN"/>
    <property type="match status" value="1"/>
</dbReference>
<dbReference type="AlphaFoldDB" id="A0A8E1C065"/>
<dbReference type="Pfam" id="PF13424">
    <property type="entry name" value="TPR_12"/>
    <property type="match status" value="1"/>
</dbReference>
<proteinExistence type="predicted"/>
<dbReference type="Gene3D" id="1.25.40.10">
    <property type="entry name" value="Tetratricopeptide repeat domain"/>
    <property type="match status" value="1"/>
</dbReference>
<sequence>MFYPYVVKILNNNIEIDKFRKANLYKKLGYYNESVLYKLKDSLKYHKEALKIFQELYQSNHPYVADSLNNIGAAYAKLGDTKEELKYLKEALKMSQDLYQSNHPDIAASLNNVGLAYRT</sequence>
<dbReference type="SUPFAM" id="SSF48452">
    <property type="entry name" value="TPR-like"/>
    <property type="match status" value="1"/>
</dbReference>
<dbReference type="SMART" id="SM00028">
    <property type="entry name" value="TPR"/>
    <property type="match status" value="1"/>
</dbReference>
<dbReference type="RefSeq" id="WP_037214047.1">
    <property type="nucleotide sequence ID" value="NZ_CP113531.1"/>
</dbReference>
<gene>
    <name evidence="2" type="ORF">REISMN_03520</name>
</gene>
<organism evidence="2 3">
    <name type="scientific">Rickettsia tamurae subsp. buchneri</name>
    <dbReference type="NCBI Taxonomy" id="1462938"/>
    <lineage>
        <taxon>Bacteria</taxon>
        <taxon>Pseudomonadati</taxon>
        <taxon>Pseudomonadota</taxon>
        <taxon>Alphaproteobacteria</taxon>
        <taxon>Rickettsiales</taxon>
        <taxon>Rickettsiaceae</taxon>
        <taxon>Rickettsieae</taxon>
        <taxon>Rickettsia</taxon>
        <taxon>spotted fever group</taxon>
    </lineage>
</organism>
<evidence type="ECO:0000256" key="1">
    <source>
        <dbReference type="PROSITE-ProRule" id="PRU00339"/>
    </source>
</evidence>
<name>A0A8E1C065_9RICK</name>
<comment type="caution">
    <text evidence="2">The sequence shown here is derived from an EMBL/GenBank/DDBJ whole genome shotgun (WGS) entry which is preliminary data.</text>
</comment>
<evidence type="ECO:0000313" key="3">
    <source>
        <dbReference type="Proteomes" id="UP000027161"/>
    </source>
</evidence>
<evidence type="ECO:0008006" key="4">
    <source>
        <dbReference type="Google" id="ProtNLM"/>
    </source>
</evidence>
<keyword evidence="1" id="KW-0802">TPR repeat</keyword>
<keyword evidence="3" id="KW-1185">Reference proteome</keyword>
<dbReference type="EMBL" id="JFKF01000063">
    <property type="protein sequence ID" value="KDO03097.1"/>
    <property type="molecule type" value="Genomic_DNA"/>
</dbReference>
<evidence type="ECO:0000313" key="2">
    <source>
        <dbReference type="EMBL" id="KDO03097.1"/>
    </source>
</evidence>
<feature type="repeat" description="TPR" evidence="1">
    <location>
        <begin position="65"/>
        <end position="98"/>
    </location>
</feature>
<accession>A0A8E1C065</accession>
<dbReference type="PANTHER" id="PTHR19959:SF119">
    <property type="entry name" value="FUNGAL LIPASE-LIKE DOMAIN-CONTAINING PROTEIN"/>
    <property type="match status" value="1"/>
</dbReference>
<dbReference type="InterPro" id="IPR019734">
    <property type="entry name" value="TPR_rpt"/>
</dbReference>
<protein>
    <recommendedName>
        <fullName evidence="4">Tetratricopeptide repeat family protein</fullName>
    </recommendedName>
</protein>